<dbReference type="SMART" id="SM00631">
    <property type="entry name" value="Zn_pept"/>
    <property type="match status" value="1"/>
</dbReference>
<evidence type="ECO:0000313" key="8">
    <source>
        <dbReference type="EMBL" id="CUR58512.1"/>
    </source>
</evidence>
<dbReference type="PROSITE" id="PS52035">
    <property type="entry name" value="PEPTIDASE_M14"/>
    <property type="match status" value="1"/>
</dbReference>
<keyword evidence="5" id="KW-0862">Zinc</keyword>
<dbReference type="SUPFAM" id="SSF53187">
    <property type="entry name" value="Zn-dependent exopeptidases"/>
    <property type="match status" value="1"/>
</dbReference>
<feature type="domain" description="Peptidase M14" evidence="7">
    <location>
        <begin position="144"/>
        <end position="455"/>
    </location>
</feature>
<evidence type="ECO:0000256" key="2">
    <source>
        <dbReference type="ARBA" id="ARBA00005988"/>
    </source>
</evidence>
<dbReference type="AlphaFoldDB" id="A0A2P2CC58"/>
<comment type="similarity">
    <text evidence="2">Belongs to the peptidase M14 family.</text>
</comment>
<dbReference type="EMBL" id="CZKA01000046">
    <property type="protein sequence ID" value="CUR58512.1"/>
    <property type="molecule type" value="Genomic_DNA"/>
</dbReference>
<reference evidence="8" key="1">
    <citation type="submission" date="2015-08" db="EMBL/GenBank/DDBJ databases">
        <authorList>
            <person name="Babu N.S."/>
            <person name="Beckwith C.J."/>
            <person name="Beseler K.G."/>
            <person name="Brison A."/>
            <person name="Carone J.V."/>
            <person name="Caskin T.P."/>
            <person name="Diamond M."/>
            <person name="Durham M.E."/>
            <person name="Foxe J.M."/>
            <person name="Go M."/>
            <person name="Henderson B.A."/>
            <person name="Jones I.B."/>
            <person name="McGettigan J.A."/>
            <person name="Micheletti S.J."/>
            <person name="Nasrallah M.E."/>
            <person name="Ortiz D."/>
            <person name="Piller C.R."/>
            <person name="Privatt S.R."/>
            <person name="Schneider S.L."/>
            <person name="Sharp S."/>
            <person name="Smith T.C."/>
            <person name="Stanton J.D."/>
            <person name="Ullery H.E."/>
            <person name="Wilson R.J."/>
            <person name="Serrano M.G."/>
            <person name="Buck G."/>
            <person name="Lee V."/>
            <person name="Wang Y."/>
            <person name="Carvalho R."/>
            <person name="Voegtly L."/>
            <person name="Shi R."/>
            <person name="Duckworth R."/>
            <person name="Johnson A."/>
            <person name="Loviza R."/>
            <person name="Walstead R."/>
            <person name="Shah Z."/>
            <person name="Kiflezghi M."/>
            <person name="Wade K."/>
            <person name="Ball S.L."/>
            <person name="Bradley K.W."/>
            <person name="Asai D.J."/>
            <person name="Bowman C.A."/>
            <person name="Russell D.A."/>
            <person name="Pope W.H."/>
            <person name="Jacobs-Sera D."/>
            <person name="Hendrix R.W."/>
            <person name="Hatfull G.F."/>
        </authorList>
    </citation>
    <scope>NUCLEOTIDE SEQUENCE</scope>
</reference>
<gene>
    <name evidence="8" type="ORF">NOCA2500006</name>
</gene>
<keyword evidence="3" id="KW-0645">Protease</keyword>
<evidence type="ECO:0000259" key="7">
    <source>
        <dbReference type="PROSITE" id="PS52035"/>
    </source>
</evidence>
<sequence>MAITTSHRQTSVLRSTALGAAALSVFLATALAGGAVGAVADERDDTALVSADGDNVRVVFVNARTAALRNEVIALGVDYTEHATSQGIEVILHGAADAELLRDAGFTWDVKVRDLAARMAQSRRADARYEAAVETSPLPSGRTSYRVYADYLSDLRLLARRHPWLTKPITIGTSVLGQPIRGLEITQNADRVADGKPVFLMMGAHHAREWPSSEHTMEFAFDLLKGYAGGDARARALLAAERVIVVPIVNVDGFQISRNAATLGDLSQFDYEMKRKNCTVSVLTPPDGLGGTCEDNPAGRLRGTDLNRNYPGFWGGFGASTYWLDDTYRGDGPGDTPEVAAVRRLISHRAVTVMITNHTYSNLVLRPPSLLSTGKAPDEVQYKALGDSMAQANQYTSQAAYQLYDTSGSVEDWSYWNTGGYGFTFEIGPDGFHPEYADAVVGEYLGVAPAAGAGLGGNREAYYRAAEAAMDPAQHSQIVGQAPPGRTLSVRKSFVSDTSPVLDEDLNEGEPLSYADTLTTRLVSRVGQFTMNVNPSTRPEVVGRYGRDPLAPPQAPLAITNPDGIPEFGVGETSEVEIQGLPAADNGFAEFSFSWPGTADWDFYILDSTGAVVGQAASLANPETVTVPDPVPGTYTVLADNYEGGSFADDWTGVVTFLGPEPPNYSGIKEAWILTCRDARGHVLAHQQVIVDRGAQYDAGRACSPAYIKEAASR</sequence>
<dbReference type="GO" id="GO:0005615">
    <property type="term" value="C:extracellular space"/>
    <property type="evidence" value="ECO:0007669"/>
    <property type="project" value="TreeGrafter"/>
</dbReference>
<dbReference type="Pfam" id="PF00246">
    <property type="entry name" value="Peptidase_M14"/>
    <property type="match status" value="1"/>
</dbReference>
<evidence type="ECO:0000256" key="4">
    <source>
        <dbReference type="ARBA" id="ARBA00022801"/>
    </source>
</evidence>
<dbReference type="PANTHER" id="PTHR11705:SF143">
    <property type="entry name" value="SLL0236 PROTEIN"/>
    <property type="match status" value="1"/>
</dbReference>
<evidence type="ECO:0000256" key="1">
    <source>
        <dbReference type="ARBA" id="ARBA00001947"/>
    </source>
</evidence>
<dbReference type="GO" id="GO:0008270">
    <property type="term" value="F:zinc ion binding"/>
    <property type="evidence" value="ECO:0007669"/>
    <property type="project" value="InterPro"/>
</dbReference>
<name>A0A2P2CC58_9ZZZZ</name>
<dbReference type="Gene3D" id="3.40.630.10">
    <property type="entry name" value="Zn peptidases"/>
    <property type="match status" value="1"/>
</dbReference>
<keyword evidence="4" id="KW-0378">Hydrolase</keyword>
<proteinExistence type="inferred from homology"/>
<keyword evidence="6" id="KW-0482">Metalloprotease</keyword>
<dbReference type="GO" id="GO:0006508">
    <property type="term" value="P:proteolysis"/>
    <property type="evidence" value="ECO:0007669"/>
    <property type="project" value="UniProtKB-KW"/>
</dbReference>
<keyword evidence="8" id="KW-0121">Carboxypeptidase</keyword>
<dbReference type="Gene3D" id="2.60.120.380">
    <property type="match status" value="1"/>
</dbReference>
<evidence type="ECO:0000256" key="6">
    <source>
        <dbReference type="ARBA" id="ARBA00023049"/>
    </source>
</evidence>
<dbReference type="InterPro" id="IPR000834">
    <property type="entry name" value="Peptidase_M14"/>
</dbReference>
<dbReference type="GO" id="GO:0004181">
    <property type="term" value="F:metallocarboxypeptidase activity"/>
    <property type="evidence" value="ECO:0007669"/>
    <property type="project" value="InterPro"/>
</dbReference>
<accession>A0A2P2CC58</accession>
<organism evidence="8">
    <name type="scientific">metagenome</name>
    <dbReference type="NCBI Taxonomy" id="256318"/>
    <lineage>
        <taxon>unclassified sequences</taxon>
        <taxon>metagenomes</taxon>
    </lineage>
</organism>
<evidence type="ECO:0000256" key="3">
    <source>
        <dbReference type="ARBA" id="ARBA00022670"/>
    </source>
</evidence>
<evidence type="ECO:0000256" key="5">
    <source>
        <dbReference type="ARBA" id="ARBA00022833"/>
    </source>
</evidence>
<protein>
    <submittedName>
        <fullName evidence="8">Carboxypeptidase T</fullName>
    </submittedName>
</protein>
<comment type="cofactor">
    <cofactor evidence="1">
        <name>Zn(2+)</name>
        <dbReference type="ChEBI" id="CHEBI:29105"/>
    </cofactor>
</comment>
<dbReference type="PANTHER" id="PTHR11705">
    <property type="entry name" value="PROTEASE FAMILY M14 CARBOXYPEPTIDASE A,B"/>
    <property type="match status" value="1"/>
</dbReference>